<feature type="domain" description="FLYWCH-type" evidence="5">
    <location>
        <begin position="30"/>
        <end position="95"/>
    </location>
</feature>
<reference evidence="6" key="1">
    <citation type="submission" date="2023-03" db="EMBL/GenBank/DDBJ databases">
        <title>Chromosome-level genomes of two armyworms, Mythimna separata and Mythimna loreyi, provide insights into the biosynthesis and reception of sex pheromones.</title>
        <authorList>
            <person name="Zhao H."/>
        </authorList>
    </citation>
    <scope>NUCLEOTIDE SEQUENCE</scope>
    <source>
        <strain evidence="6">BeijingLab</strain>
        <tissue evidence="6">Pupa</tissue>
    </source>
</reference>
<evidence type="ECO:0000313" key="6">
    <source>
        <dbReference type="EMBL" id="KAJ8718874.1"/>
    </source>
</evidence>
<protein>
    <recommendedName>
        <fullName evidence="5">FLYWCH-type domain-containing protein</fullName>
    </recommendedName>
</protein>
<dbReference type="Gene3D" id="2.20.25.240">
    <property type="match status" value="5"/>
</dbReference>
<proteinExistence type="predicted"/>
<dbReference type="InterPro" id="IPR007588">
    <property type="entry name" value="Znf_FLYWCH"/>
</dbReference>
<name>A0AAD7YLM0_MYTSE</name>
<dbReference type="EMBL" id="JARGEI010000015">
    <property type="protein sequence ID" value="KAJ8718874.1"/>
    <property type="molecule type" value="Genomic_DNA"/>
</dbReference>
<comment type="caution">
    <text evidence="6">The sequence shown here is derived from an EMBL/GenBank/DDBJ whole genome shotgun (WGS) entry which is preliminary data.</text>
</comment>
<gene>
    <name evidence="6" type="ORF">PYW07_016430</name>
</gene>
<keyword evidence="3" id="KW-0862">Zinc</keyword>
<evidence type="ECO:0000259" key="5">
    <source>
        <dbReference type="Pfam" id="PF04500"/>
    </source>
</evidence>
<sequence length="523" mass="60956">MKCVGEVSFSSRYYVVPVLKSWLRFVPAQFIPGRTGAGLLILNGFTFYMKNHQAHGKKQWYCSSRDVHGCRADVITYKGLDGRDYISIFRGRHIHDPPRLRQCHDDFSRYLLKRKTIGYKNIVHVPYRPRKSPKGIANLLGQFSSPVLKKLTATWMNLAGGKSLIRYKSYVYYSHCKLKRGDRWKCNQYFQNGCLAFIVVDESLRIMKAADNHDHPPPTYLQIESTWMNLAGGKSLIRYKSYVYYSHCKLKRGDRWRCNQYFQTGCLAFIVVDESLRIMKAADIHHHPPPMYLLLLVKGRNGKDLLMLDGYTYYQHKILRDGFRWSCTQMGSRSCRGFLHVTNDMFVVRAFTQHTHPPSTFSWKSTKNQKRTNENKRHNMGKDALNPLALKIASIKGRAVEFYLRPNGRINLRLNNFTFYKHLKARTNAHRWSCTAYGSKWKCKAHLIITDRLEVLKADILHSHPPNMKKDMKIPLPKLMKKDAVKHMTPKVTHHTNIDMNDHYRALTPFQNYLAAHSVFGSY</sequence>
<organism evidence="6 7">
    <name type="scientific">Mythimna separata</name>
    <name type="common">Oriental armyworm</name>
    <name type="synonym">Pseudaletia separata</name>
    <dbReference type="NCBI Taxonomy" id="271217"/>
    <lineage>
        <taxon>Eukaryota</taxon>
        <taxon>Metazoa</taxon>
        <taxon>Ecdysozoa</taxon>
        <taxon>Arthropoda</taxon>
        <taxon>Hexapoda</taxon>
        <taxon>Insecta</taxon>
        <taxon>Pterygota</taxon>
        <taxon>Neoptera</taxon>
        <taxon>Endopterygota</taxon>
        <taxon>Lepidoptera</taxon>
        <taxon>Glossata</taxon>
        <taxon>Ditrysia</taxon>
        <taxon>Noctuoidea</taxon>
        <taxon>Noctuidae</taxon>
        <taxon>Noctuinae</taxon>
        <taxon>Hadenini</taxon>
        <taxon>Mythimna</taxon>
    </lineage>
</organism>
<dbReference type="AlphaFoldDB" id="A0AAD7YLM0"/>
<evidence type="ECO:0000313" key="7">
    <source>
        <dbReference type="Proteomes" id="UP001231518"/>
    </source>
</evidence>
<keyword evidence="1" id="KW-0479">Metal-binding</keyword>
<evidence type="ECO:0000256" key="3">
    <source>
        <dbReference type="ARBA" id="ARBA00022833"/>
    </source>
</evidence>
<dbReference type="Proteomes" id="UP001231518">
    <property type="component" value="Chromosome 8"/>
</dbReference>
<evidence type="ECO:0000256" key="2">
    <source>
        <dbReference type="ARBA" id="ARBA00022771"/>
    </source>
</evidence>
<dbReference type="GO" id="GO:0008270">
    <property type="term" value="F:zinc ion binding"/>
    <property type="evidence" value="ECO:0007669"/>
    <property type="project" value="UniProtKB-KW"/>
</dbReference>
<keyword evidence="7" id="KW-1185">Reference proteome</keyword>
<keyword evidence="2" id="KW-0863">Zinc-finger</keyword>
<evidence type="ECO:0000256" key="4">
    <source>
        <dbReference type="SAM" id="MobiDB-lite"/>
    </source>
</evidence>
<feature type="region of interest" description="Disordered" evidence="4">
    <location>
        <begin position="359"/>
        <end position="381"/>
    </location>
</feature>
<dbReference type="Pfam" id="PF04500">
    <property type="entry name" value="FLYWCH"/>
    <property type="match status" value="2"/>
</dbReference>
<accession>A0AAD7YLM0</accession>
<feature type="domain" description="FLYWCH-type" evidence="5">
    <location>
        <begin position="297"/>
        <end position="356"/>
    </location>
</feature>
<evidence type="ECO:0000256" key="1">
    <source>
        <dbReference type="ARBA" id="ARBA00022723"/>
    </source>
</evidence>
<feature type="compositionally biased region" description="Basic and acidic residues" evidence="4">
    <location>
        <begin position="371"/>
        <end position="381"/>
    </location>
</feature>